<dbReference type="PANTHER" id="PTHR43629:SF2">
    <property type="entry name" value="RHODANESE-LIKE_PPIC DOMAIN-CONTAINING PROTEIN 12, CHLOROPLASTIC"/>
    <property type="match status" value="1"/>
</dbReference>
<evidence type="ECO:0000313" key="6">
    <source>
        <dbReference type="Proteomes" id="UP000825729"/>
    </source>
</evidence>
<evidence type="ECO:0008006" key="7">
    <source>
        <dbReference type="Google" id="ProtNLM"/>
    </source>
</evidence>
<keyword evidence="6" id="KW-1185">Reference proteome</keyword>
<name>A0AAV7F1E2_ARIFI</name>
<dbReference type="EMBL" id="JAINDJ010000003">
    <property type="protein sequence ID" value="KAG9454950.1"/>
    <property type="molecule type" value="Genomic_DNA"/>
</dbReference>
<dbReference type="InterPro" id="IPR000297">
    <property type="entry name" value="PPIase_PpiC"/>
</dbReference>
<dbReference type="SUPFAM" id="SSF52821">
    <property type="entry name" value="Rhodanese/Cell cycle control phosphatase"/>
    <property type="match status" value="1"/>
</dbReference>
<dbReference type="Pfam" id="PF00581">
    <property type="entry name" value="Rhodanese"/>
    <property type="match status" value="1"/>
</dbReference>
<evidence type="ECO:0000313" key="5">
    <source>
        <dbReference type="EMBL" id="KAG9454950.1"/>
    </source>
</evidence>
<dbReference type="InterPro" id="IPR046357">
    <property type="entry name" value="PPIase_dom_sf"/>
</dbReference>
<evidence type="ECO:0000256" key="2">
    <source>
        <dbReference type="SAM" id="MobiDB-lite"/>
    </source>
</evidence>
<protein>
    <recommendedName>
        <fullName evidence="7">Peptidylprolyl isomerase</fullName>
    </recommendedName>
</protein>
<dbReference type="Gene3D" id="3.10.50.40">
    <property type="match status" value="1"/>
</dbReference>
<organism evidence="5 6">
    <name type="scientific">Aristolochia fimbriata</name>
    <name type="common">White veined hardy Dutchman's pipe vine</name>
    <dbReference type="NCBI Taxonomy" id="158543"/>
    <lineage>
        <taxon>Eukaryota</taxon>
        <taxon>Viridiplantae</taxon>
        <taxon>Streptophyta</taxon>
        <taxon>Embryophyta</taxon>
        <taxon>Tracheophyta</taxon>
        <taxon>Spermatophyta</taxon>
        <taxon>Magnoliopsida</taxon>
        <taxon>Magnoliidae</taxon>
        <taxon>Piperales</taxon>
        <taxon>Aristolochiaceae</taxon>
        <taxon>Aristolochia</taxon>
    </lineage>
</organism>
<proteinExistence type="predicted"/>
<keyword evidence="1" id="KW-0413">Isomerase</keyword>
<keyword evidence="1" id="KW-0697">Rotamase</keyword>
<evidence type="ECO:0000259" key="4">
    <source>
        <dbReference type="PROSITE" id="PS50206"/>
    </source>
</evidence>
<comment type="caution">
    <text evidence="5">The sequence shown here is derived from an EMBL/GenBank/DDBJ whole genome shotgun (WGS) entry which is preliminary data.</text>
</comment>
<dbReference type="GO" id="GO:0003755">
    <property type="term" value="F:peptidyl-prolyl cis-trans isomerase activity"/>
    <property type="evidence" value="ECO:0007669"/>
    <property type="project" value="UniProtKB-KW"/>
</dbReference>
<dbReference type="InterPro" id="IPR036873">
    <property type="entry name" value="Rhodanese-like_dom_sf"/>
</dbReference>
<dbReference type="InterPro" id="IPR052204">
    <property type="entry name" value="PpiC/parvulin_rotamase"/>
</dbReference>
<reference evidence="5 6" key="1">
    <citation type="submission" date="2021-07" db="EMBL/GenBank/DDBJ databases">
        <title>The Aristolochia fimbriata genome: insights into angiosperm evolution, floral development and chemical biosynthesis.</title>
        <authorList>
            <person name="Jiao Y."/>
        </authorList>
    </citation>
    <scope>NUCLEOTIDE SEQUENCE [LARGE SCALE GENOMIC DNA]</scope>
    <source>
        <strain evidence="5">IBCAS-2021</strain>
        <tissue evidence="5">Leaf</tissue>
    </source>
</reference>
<feature type="region of interest" description="Disordered" evidence="2">
    <location>
        <begin position="164"/>
        <end position="234"/>
    </location>
</feature>
<sequence length="621" mass="69406">MEEMDDEDSSVSFCASRLGFSLSVGRLVTGEDLDKTTGSIVMLQSSTKRKERVRAWEPTSPQSDSGELRRSENILRHGRMLFEVISYVRVAAGEGDRTLTRPDSNGDWVGFSAGKEGTGFVSRLRGRRYATGLRLHEIFVKKNGRGRRQNSRKGFWIRAIKNRRTRGGEEAEEQQQQAAAAEEEEEETPYLLLSKKSSFSPHTRSNEDRTGFRSLSDRQGKDKRRNKRKPLSDPVMDRQCGLILARSSCCVGDGSIGERGSLSRPPTRRRLSETIFYERRLNFKDFKVQSLCRLTIFATVAMVEIPSSSGARHQIREHRFCETAKTGTFRPPSPLRLEESGSCCGLAALVTSSVKPPKPRSFSTLVLFLGKASVPVSPAPASGRWRTSMLPNSRSRGAVSFSAGNTGEGGEREREILVQHLLVSEDKSKLLLELQQRISEGTDLSDLAVEYSICPSKDNGGMLGWVRKGQMVPEFEDAAFAAPLNKVVRCKSKFGWHLLQVLSEREACLLQDIEPEELHSKMQDPDFLQEAQLIDVREPEEVAQASLPGFKVLPLRQFGSWAPGIANEFDLDKDTYVLCHHGMRSLQVAKWLQSQGFRKVFNISGGIHSYALKADPSVPTY</sequence>
<dbReference type="InterPro" id="IPR001763">
    <property type="entry name" value="Rhodanese-like_dom"/>
</dbReference>
<feature type="domain" description="Rhodanese" evidence="4">
    <location>
        <begin position="527"/>
        <end position="619"/>
    </location>
</feature>
<feature type="domain" description="PpiC" evidence="3">
    <location>
        <begin position="413"/>
        <end position="503"/>
    </location>
</feature>
<dbReference type="AlphaFoldDB" id="A0AAV7F1E2"/>
<dbReference type="PROSITE" id="PS50206">
    <property type="entry name" value="RHODANESE_3"/>
    <property type="match status" value="1"/>
</dbReference>
<accession>A0AAV7F1E2</accession>
<dbReference type="Gene3D" id="3.40.250.10">
    <property type="entry name" value="Rhodanese-like domain"/>
    <property type="match status" value="1"/>
</dbReference>
<evidence type="ECO:0000256" key="1">
    <source>
        <dbReference type="PROSITE-ProRule" id="PRU00278"/>
    </source>
</evidence>
<dbReference type="PANTHER" id="PTHR43629">
    <property type="entry name" value="PEPTIDYL-PROLYL CIS-TRANS ISOMERASE"/>
    <property type="match status" value="1"/>
</dbReference>
<dbReference type="Pfam" id="PF13616">
    <property type="entry name" value="Rotamase_3"/>
    <property type="match status" value="1"/>
</dbReference>
<dbReference type="Proteomes" id="UP000825729">
    <property type="component" value="Unassembled WGS sequence"/>
</dbReference>
<feature type="compositionally biased region" description="Basic and acidic residues" evidence="2">
    <location>
        <begin position="204"/>
        <end position="220"/>
    </location>
</feature>
<dbReference type="PROSITE" id="PS50198">
    <property type="entry name" value="PPIC_PPIASE_2"/>
    <property type="match status" value="1"/>
</dbReference>
<dbReference type="SUPFAM" id="SSF54534">
    <property type="entry name" value="FKBP-like"/>
    <property type="match status" value="1"/>
</dbReference>
<gene>
    <name evidence="5" type="ORF">H6P81_007854</name>
</gene>
<dbReference type="SMART" id="SM00450">
    <property type="entry name" value="RHOD"/>
    <property type="match status" value="1"/>
</dbReference>
<evidence type="ECO:0000259" key="3">
    <source>
        <dbReference type="PROSITE" id="PS50198"/>
    </source>
</evidence>